<feature type="transmembrane region" description="Helical" evidence="9">
    <location>
        <begin position="21"/>
        <end position="39"/>
    </location>
</feature>
<keyword evidence="6 9" id="KW-1133">Transmembrane helix</keyword>
<comment type="catalytic activity">
    <reaction evidence="9">
        <text>N-terminal S-1,2-diacyl-sn-glyceryl-L-cysteinyl-[lipoprotein] + a glycerophospholipid = N-acyl-S-1,2-diacyl-sn-glyceryl-L-cysteinyl-[lipoprotein] + a 2-acyl-sn-glycero-3-phospholipid + H(+)</text>
        <dbReference type="Rhea" id="RHEA:48228"/>
        <dbReference type="Rhea" id="RHEA-COMP:14681"/>
        <dbReference type="Rhea" id="RHEA-COMP:14684"/>
        <dbReference type="ChEBI" id="CHEBI:15378"/>
        <dbReference type="ChEBI" id="CHEBI:136912"/>
        <dbReference type="ChEBI" id="CHEBI:140656"/>
        <dbReference type="ChEBI" id="CHEBI:140657"/>
        <dbReference type="ChEBI" id="CHEBI:140660"/>
        <dbReference type="EC" id="2.3.1.269"/>
    </reaction>
</comment>
<evidence type="ECO:0000256" key="8">
    <source>
        <dbReference type="ARBA" id="ARBA00023315"/>
    </source>
</evidence>
<evidence type="ECO:0000256" key="6">
    <source>
        <dbReference type="ARBA" id="ARBA00022989"/>
    </source>
</evidence>
<dbReference type="InterPro" id="IPR036526">
    <property type="entry name" value="C-N_Hydrolase_sf"/>
</dbReference>
<evidence type="ECO:0000256" key="3">
    <source>
        <dbReference type="ARBA" id="ARBA00022475"/>
    </source>
</evidence>
<dbReference type="PANTHER" id="PTHR38686:SF1">
    <property type="entry name" value="APOLIPOPROTEIN N-ACYLTRANSFERASE"/>
    <property type="match status" value="1"/>
</dbReference>
<dbReference type="NCBIfam" id="TIGR00546">
    <property type="entry name" value="lnt"/>
    <property type="match status" value="1"/>
</dbReference>
<evidence type="ECO:0000256" key="7">
    <source>
        <dbReference type="ARBA" id="ARBA00023136"/>
    </source>
</evidence>
<dbReference type="GO" id="GO:0042158">
    <property type="term" value="P:lipoprotein biosynthetic process"/>
    <property type="evidence" value="ECO:0007669"/>
    <property type="project" value="UniProtKB-UniRule"/>
</dbReference>
<keyword evidence="4 9" id="KW-0808">Transferase</keyword>
<evidence type="ECO:0000313" key="12">
    <source>
        <dbReference type="Proteomes" id="UP000198773"/>
    </source>
</evidence>
<dbReference type="EMBL" id="FNRM01000004">
    <property type="protein sequence ID" value="SEA62086.1"/>
    <property type="molecule type" value="Genomic_DNA"/>
</dbReference>
<dbReference type="STRING" id="152573.SAMN04488051_104256"/>
<dbReference type="InterPro" id="IPR045378">
    <property type="entry name" value="LNT_N"/>
</dbReference>
<dbReference type="InterPro" id="IPR004563">
    <property type="entry name" value="Apolipo_AcylTrfase"/>
</dbReference>
<dbReference type="AlphaFoldDB" id="A0A1H4CNP7"/>
<comment type="similarity">
    <text evidence="2 9">Belongs to the CN hydrolase family. Apolipoprotein N-acyltransferase subfamily.</text>
</comment>
<reference evidence="11 12" key="1">
    <citation type="submission" date="2016-10" db="EMBL/GenBank/DDBJ databases">
        <authorList>
            <person name="de Groot N.N."/>
        </authorList>
    </citation>
    <scope>NUCLEOTIDE SEQUENCE [LARGE SCALE GENOMIC DNA]</scope>
    <source>
        <strain evidence="11 12">CGMCC 1.3430</strain>
    </source>
</reference>
<dbReference type="UniPathway" id="UPA00666"/>
<dbReference type="Gene3D" id="3.60.110.10">
    <property type="entry name" value="Carbon-nitrogen hydrolase"/>
    <property type="match status" value="1"/>
</dbReference>
<dbReference type="Proteomes" id="UP000198773">
    <property type="component" value="Unassembled WGS sequence"/>
</dbReference>
<evidence type="ECO:0000256" key="1">
    <source>
        <dbReference type="ARBA" id="ARBA00004651"/>
    </source>
</evidence>
<feature type="transmembrane region" description="Helical" evidence="9">
    <location>
        <begin position="177"/>
        <end position="198"/>
    </location>
</feature>
<protein>
    <recommendedName>
        <fullName evidence="9">Apolipoprotein N-acyltransferase</fullName>
        <shortName evidence="9">ALP N-acyltransferase</shortName>
        <ecNumber evidence="9">2.3.1.269</ecNumber>
    </recommendedName>
</protein>
<keyword evidence="7 9" id="KW-0472">Membrane</keyword>
<dbReference type="HAMAP" id="MF_01148">
    <property type="entry name" value="Lnt"/>
    <property type="match status" value="1"/>
</dbReference>
<keyword evidence="8 9" id="KW-0012">Acyltransferase</keyword>
<sequence>MAKHRSLASRIKVLKLPTLTTLLFGSRWLSALLMALTGASSTFAFAPYSLALLPVLTLATLCYAACYSSRWQQAAWLGFSWGLGYFAAGLNWVHIPIEQFGGLPLLLSLALLLLLSAYLALYPLLFALLAFRLKQHPLLTLYLAAAWMLLEALRSWFLTGFPWLSPGYSQSDSLLRHWAPLIGETGLTFILVLTAAALMQLLAKRQLRPLSVAALLWLSAPLASHWHGWQATGETLAVALVQGNIKQELRWDPALEVSTMRLYLELTKPHLGTPLIIWPEAAIPRVEILAEPYLFELDAILAEHDSSLITGIIDYNFYTEEAWNSLITLGKRRQSDAGGHYQPRHSNRFEKHHLLPIGEFVPFEDLLRPLAPIFDLPMSSFSRGSYVQQNLLANDHKLLPAICFEIAFPRQLAANFQADTGLLLTVSNDAWFGDSIGPHQHLQIARMRALEFGRPLLRATNNGITATIAADGRIQQQLPQFTAGVLTDSMQLTTGQTPYSRYRDWPLWLLSFGVLLSAIYPAINPVKTS</sequence>
<feature type="transmembrane region" description="Helical" evidence="9">
    <location>
        <begin position="505"/>
        <end position="523"/>
    </location>
</feature>
<feature type="domain" description="CN hydrolase" evidence="10">
    <location>
        <begin position="241"/>
        <end position="492"/>
    </location>
</feature>
<keyword evidence="11" id="KW-0449">Lipoprotein</keyword>
<feature type="transmembrane region" description="Helical" evidence="9">
    <location>
        <begin position="105"/>
        <end position="131"/>
    </location>
</feature>
<feature type="transmembrane region" description="Helical" evidence="9">
    <location>
        <begin position="74"/>
        <end position="93"/>
    </location>
</feature>
<dbReference type="CDD" id="cd07571">
    <property type="entry name" value="ALP_N-acyl_transferase"/>
    <property type="match status" value="1"/>
</dbReference>
<evidence type="ECO:0000256" key="5">
    <source>
        <dbReference type="ARBA" id="ARBA00022692"/>
    </source>
</evidence>
<accession>A0A1H4CNP7</accession>
<feature type="transmembrane region" description="Helical" evidence="9">
    <location>
        <begin position="45"/>
        <end position="67"/>
    </location>
</feature>
<evidence type="ECO:0000256" key="2">
    <source>
        <dbReference type="ARBA" id="ARBA00010065"/>
    </source>
</evidence>
<evidence type="ECO:0000259" key="10">
    <source>
        <dbReference type="PROSITE" id="PS50263"/>
    </source>
</evidence>
<evidence type="ECO:0000313" key="11">
    <source>
        <dbReference type="EMBL" id="SEA62086.1"/>
    </source>
</evidence>
<comment type="pathway">
    <text evidence="9">Protein modification; lipoprotein biosynthesis (N-acyl transfer).</text>
</comment>
<name>A0A1H4CNP7_ALKAM</name>
<organism evidence="11 12">
    <name type="scientific">Alkalimonas amylolytica</name>
    <dbReference type="NCBI Taxonomy" id="152573"/>
    <lineage>
        <taxon>Bacteria</taxon>
        <taxon>Pseudomonadati</taxon>
        <taxon>Pseudomonadota</taxon>
        <taxon>Gammaproteobacteria</taxon>
        <taxon>Alkalimonas</taxon>
    </lineage>
</organism>
<comment type="subcellular location">
    <subcellularLocation>
        <location evidence="1 9">Cell membrane</location>
        <topology evidence="1 9">Multi-pass membrane protein</topology>
    </subcellularLocation>
</comment>
<evidence type="ECO:0000256" key="9">
    <source>
        <dbReference type="HAMAP-Rule" id="MF_01148"/>
    </source>
</evidence>
<dbReference type="InterPro" id="IPR003010">
    <property type="entry name" value="C-N_Hydrolase"/>
</dbReference>
<dbReference type="SUPFAM" id="SSF56317">
    <property type="entry name" value="Carbon-nitrogen hydrolase"/>
    <property type="match status" value="1"/>
</dbReference>
<dbReference type="GO" id="GO:0005886">
    <property type="term" value="C:plasma membrane"/>
    <property type="evidence" value="ECO:0007669"/>
    <property type="project" value="UniProtKB-SubCell"/>
</dbReference>
<keyword evidence="3 9" id="KW-1003">Cell membrane</keyword>
<dbReference type="PANTHER" id="PTHR38686">
    <property type="entry name" value="APOLIPOPROTEIN N-ACYLTRANSFERASE"/>
    <property type="match status" value="1"/>
</dbReference>
<dbReference type="PROSITE" id="PS50263">
    <property type="entry name" value="CN_HYDROLASE"/>
    <property type="match status" value="1"/>
</dbReference>
<comment type="function">
    <text evidence="9">Catalyzes the phospholipid dependent N-acylation of the N-terminal cysteine of apolipoprotein, the last step in lipoprotein maturation.</text>
</comment>
<dbReference type="Pfam" id="PF20154">
    <property type="entry name" value="LNT_N"/>
    <property type="match status" value="1"/>
</dbReference>
<evidence type="ECO:0000256" key="4">
    <source>
        <dbReference type="ARBA" id="ARBA00022679"/>
    </source>
</evidence>
<dbReference type="EC" id="2.3.1.269" evidence="9"/>
<proteinExistence type="inferred from homology"/>
<keyword evidence="12" id="KW-1185">Reference proteome</keyword>
<keyword evidence="5 9" id="KW-0812">Transmembrane</keyword>
<feature type="transmembrane region" description="Helical" evidence="9">
    <location>
        <begin position="138"/>
        <end position="157"/>
    </location>
</feature>
<dbReference type="Pfam" id="PF00795">
    <property type="entry name" value="CN_hydrolase"/>
    <property type="match status" value="1"/>
</dbReference>
<gene>
    <name evidence="9" type="primary">lnt</name>
    <name evidence="11" type="ORF">SAMN04488051_104256</name>
</gene>
<dbReference type="GO" id="GO:0016410">
    <property type="term" value="F:N-acyltransferase activity"/>
    <property type="evidence" value="ECO:0007669"/>
    <property type="project" value="UniProtKB-UniRule"/>
</dbReference>